<dbReference type="Gene3D" id="2.60.120.330">
    <property type="entry name" value="B-lactam Antibiotic, Isopenicillin N Synthase, Chain"/>
    <property type="match status" value="2"/>
</dbReference>
<dbReference type="PROSITE" id="PS51471">
    <property type="entry name" value="FE2OG_OXY"/>
    <property type="match status" value="1"/>
</dbReference>
<dbReference type="InterPro" id="IPR027443">
    <property type="entry name" value="IPNS-like_sf"/>
</dbReference>
<dbReference type="InterPro" id="IPR005123">
    <property type="entry name" value="Oxoglu/Fe-dep_dioxygenase_dom"/>
</dbReference>
<protein>
    <submittedName>
        <fullName evidence="7">1-aminocyclopropane-1-carboxylate oxidase-like protein 1</fullName>
    </submittedName>
</protein>
<accession>A0ABD1PIB3</accession>
<evidence type="ECO:0000256" key="5">
    <source>
        <dbReference type="RuleBase" id="RU003682"/>
    </source>
</evidence>
<dbReference type="InterPro" id="IPR026992">
    <property type="entry name" value="DIOX_N"/>
</dbReference>
<dbReference type="EMBL" id="JBFOLJ010000019">
    <property type="protein sequence ID" value="KAL2463651.1"/>
    <property type="molecule type" value="Genomic_DNA"/>
</dbReference>
<dbReference type="Pfam" id="PF03171">
    <property type="entry name" value="2OG-FeII_Oxy"/>
    <property type="match status" value="1"/>
</dbReference>
<comment type="similarity">
    <text evidence="1 5">Belongs to the iron/ascorbate-dependent oxidoreductase family.</text>
</comment>
<evidence type="ECO:0000256" key="3">
    <source>
        <dbReference type="ARBA" id="ARBA00023002"/>
    </source>
</evidence>
<keyword evidence="4 5" id="KW-0408">Iron</keyword>
<evidence type="ECO:0000256" key="4">
    <source>
        <dbReference type="ARBA" id="ARBA00023004"/>
    </source>
</evidence>
<keyword evidence="8" id="KW-1185">Reference proteome</keyword>
<evidence type="ECO:0000313" key="7">
    <source>
        <dbReference type="EMBL" id="KAL2463651.1"/>
    </source>
</evidence>
<dbReference type="GO" id="GO:0002238">
    <property type="term" value="P:response to molecule of fungal origin"/>
    <property type="evidence" value="ECO:0007669"/>
    <property type="project" value="UniProtKB-ARBA"/>
</dbReference>
<dbReference type="Proteomes" id="UP001604277">
    <property type="component" value="Unassembled WGS sequence"/>
</dbReference>
<proteinExistence type="inferred from homology"/>
<keyword evidence="2 5" id="KW-0479">Metal-binding</keyword>
<dbReference type="AlphaFoldDB" id="A0ABD1PIB3"/>
<gene>
    <name evidence="7" type="ORF">Fot_53307</name>
</gene>
<keyword evidence="3 5" id="KW-0560">Oxidoreductase</keyword>
<evidence type="ECO:0000313" key="8">
    <source>
        <dbReference type="Proteomes" id="UP001604277"/>
    </source>
</evidence>
<dbReference type="PANTHER" id="PTHR10209:SF429">
    <property type="entry name" value="1-AMINOCYCLOPROPANE-1-CARBOXYLATE OXIDASE HOMOLOG 1-LIKE"/>
    <property type="match status" value="1"/>
</dbReference>
<dbReference type="GO" id="GO:0009805">
    <property type="term" value="P:coumarin biosynthetic process"/>
    <property type="evidence" value="ECO:0007669"/>
    <property type="project" value="UniProtKB-ARBA"/>
</dbReference>
<evidence type="ECO:0000259" key="6">
    <source>
        <dbReference type="PROSITE" id="PS51471"/>
    </source>
</evidence>
<evidence type="ECO:0000256" key="1">
    <source>
        <dbReference type="ARBA" id="ARBA00008056"/>
    </source>
</evidence>
<sequence length="334" mass="38121">MDVPGAQEYDRIQELMAFDKTEAGVKGLVDAGLQKIPKIFVRPAEELAEDLNHKRAQIEVSVIDLGGLDKADRRKQIAEEVRTASETWGFFQVVNHGIPLNVLDGMLDGIQKFNEQDVEEKKKYYTRDNTRRVRFMTNHDLFRSRTANWRDTLTISFSDPDQSDSKELPDSCRESTVEYSKHVEKLGNILFEILSEALGLDSEHLRNMEYPGFLTIVLQNQIGLQIFFQNQWVDVQPIPGGLVINIGDLLQLVSNGKFRSNSHRVLVDRLTPRISVACFFSGPLGKENISYGPIKELISEENPPIYKEVLLSDYVMKFMTSGLLENYLLNYFKA</sequence>
<reference evidence="8" key="1">
    <citation type="submission" date="2024-07" db="EMBL/GenBank/DDBJ databases">
        <title>Two chromosome-level genome assemblies of Korean endemic species Abeliophyllum distichum and Forsythia ovata (Oleaceae).</title>
        <authorList>
            <person name="Jang H."/>
        </authorList>
    </citation>
    <scope>NUCLEOTIDE SEQUENCE [LARGE SCALE GENOMIC DNA]</scope>
</reference>
<dbReference type="Pfam" id="PF14226">
    <property type="entry name" value="DIOX_N"/>
    <property type="match status" value="1"/>
</dbReference>
<evidence type="ECO:0000256" key="2">
    <source>
        <dbReference type="ARBA" id="ARBA00022723"/>
    </source>
</evidence>
<dbReference type="InterPro" id="IPR044861">
    <property type="entry name" value="IPNS-like_FE2OG_OXY"/>
</dbReference>
<dbReference type="PANTHER" id="PTHR10209">
    <property type="entry name" value="OXIDOREDUCTASE, 2OG-FE II OXYGENASE FAMILY PROTEIN"/>
    <property type="match status" value="1"/>
</dbReference>
<dbReference type="SUPFAM" id="SSF51197">
    <property type="entry name" value="Clavaminate synthase-like"/>
    <property type="match status" value="1"/>
</dbReference>
<name>A0ABD1PIB3_9LAMI</name>
<comment type="caution">
    <text evidence="7">The sequence shown here is derived from an EMBL/GenBank/DDBJ whole genome shotgun (WGS) entry which is preliminary data.</text>
</comment>
<feature type="domain" description="Fe2OG dioxygenase" evidence="6">
    <location>
        <begin position="168"/>
        <end position="283"/>
    </location>
</feature>
<organism evidence="7 8">
    <name type="scientific">Forsythia ovata</name>
    <dbReference type="NCBI Taxonomy" id="205694"/>
    <lineage>
        <taxon>Eukaryota</taxon>
        <taxon>Viridiplantae</taxon>
        <taxon>Streptophyta</taxon>
        <taxon>Embryophyta</taxon>
        <taxon>Tracheophyta</taxon>
        <taxon>Spermatophyta</taxon>
        <taxon>Magnoliopsida</taxon>
        <taxon>eudicotyledons</taxon>
        <taxon>Gunneridae</taxon>
        <taxon>Pentapetalae</taxon>
        <taxon>asterids</taxon>
        <taxon>lamiids</taxon>
        <taxon>Lamiales</taxon>
        <taxon>Oleaceae</taxon>
        <taxon>Forsythieae</taxon>
        <taxon>Forsythia</taxon>
    </lineage>
</organism>
<dbReference type="GO" id="GO:0016706">
    <property type="term" value="F:2-oxoglutarate-dependent dioxygenase activity"/>
    <property type="evidence" value="ECO:0007669"/>
    <property type="project" value="UniProtKB-ARBA"/>
</dbReference>
<dbReference type="GO" id="GO:0046872">
    <property type="term" value="F:metal ion binding"/>
    <property type="evidence" value="ECO:0007669"/>
    <property type="project" value="UniProtKB-KW"/>
</dbReference>